<organism evidence="2 3">
    <name type="scientific">Streptomyces spiralis</name>
    <dbReference type="NCBI Taxonomy" id="66376"/>
    <lineage>
        <taxon>Bacteria</taxon>
        <taxon>Bacillati</taxon>
        <taxon>Actinomycetota</taxon>
        <taxon>Actinomycetes</taxon>
        <taxon>Kitasatosporales</taxon>
        <taxon>Streptomycetaceae</taxon>
        <taxon>Streptomyces</taxon>
    </lineage>
</organism>
<accession>A0A919AC48</accession>
<evidence type="ECO:0000256" key="1">
    <source>
        <dbReference type="SAM" id="SignalP"/>
    </source>
</evidence>
<dbReference type="Proteomes" id="UP000641386">
    <property type="component" value="Unassembled WGS sequence"/>
</dbReference>
<reference evidence="2" key="2">
    <citation type="submission" date="2020-09" db="EMBL/GenBank/DDBJ databases">
        <authorList>
            <person name="Sun Q."/>
            <person name="Ohkuma M."/>
        </authorList>
    </citation>
    <scope>NUCLEOTIDE SEQUENCE</scope>
    <source>
        <strain evidence="2">JCM 3302</strain>
    </source>
</reference>
<evidence type="ECO:0008006" key="4">
    <source>
        <dbReference type="Google" id="ProtNLM"/>
    </source>
</evidence>
<feature type="chain" id="PRO_5039131328" description="Secreted protein" evidence="1">
    <location>
        <begin position="37"/>
        <end position="183"/>
    </location>
</feature>
<keyword evidence="3" id="KW-1185">Reference proteome</keyword>
<evidence type="ECO:0000313" key="3">
    <source>
        <dbReference type="Proteomes" id="UP000641386"/>
    </source>
</evidence>
<reference evidence="2" key="1">
    <citation type="journal article" date="2014" name="Int. J. Syst. Evol. Microbiol.">
        <title>Complete genome sequence of Corynebacterium casei LMG S-19264T (=DSM 44701T), isolated from a smear-ripened cheese.</title>
        <authorList>
            <consortium name="US DOE Joint Genome Institute (JGI-PGF)"/>
            <person name="Walter F."/>
            <person name="Albersmeier A."/>
            <person name="Kalinowski J."/>
            <person name="Ruckert C."/>
        </authorList>
    </citation>
    <scope>NUCLEOTIDE SEQUENCE</scope>
    <source>
        <strain evidence="2">JCM 3302</strain>
    </source>
</reference>
<name>A0A919AC48_9ACTN</name>
<keyword evidence="1" id="KW-0732">Signal</keyword>
<comment type="caution">
    <text evidence="2">The sequence shown here is derived from an EMBL/GenBank/DDBJ whole genome shotgun (WGS) entry which is preliminary data.</text>
</comment>
<proteinExistence type="predicted"/>
<feature type="signal peptide" evidence="1">
    <location>
        <begin position="1"/>
        <end position="36"/>
    </location>
</feature>
<protein>
    <recommendedName>
        <fullName evidence="4">Secreted protein</fullName>
    </recommendedName>
</protein>
<evidence type="ECO:0000313" key="2">
    <source>
        <dbReference type="EMBL" id="GHE97013.1"/>
    </source>
</evidence>
<gene>
    <name evidence="2" type="ORF">GCM10014715_61630</name>
</gene>
<dbReference type="EMBL" id="BNBC01000035">
    <property type="protein sequence ID" value="GHE97013.1"/>
    <property type="molecule type" value="Genomic_DNA"/>
</dbReference>
<sequence>MLPILEGTVPVMKSTTRGTLAVVVAGVAAAVGAATATPAAAVGAVPVPLPLGGAETALGMKLPKVGGELPVPTTGTPGGPRFVRGRLLPQDVVPRLPVHGGLPGLDARAPLAHVLDDGFDHVAVDAPVSDVRALAPGLAADGPLTAPKPGNAGLPGLKLPELGVLGPVLRTAPTADLTAGPGL</sequence>
<dbReference type="AlphaFoldDB" id="A0A919AC48"/>